<dbReference type="InterPro" id="IPR003676">
    <property type="entry name" value="SAUR_fam"/>
</dbReference>
<dbReference type="PANTHER" id="PTHR31929">
    <property type="entry name" value="SAUR-LIKE AUXIN-RESPONSIVE PROTEIN FAMILY-RELATED"/>
    <property type="match status" value="1"/>
</dbReference>
<proteinExistence type="inferred from homology"/>
<evidence type="ECO:0000313" key="4">
    <source>
        <dbReference type="Proteomes" id="UP000663760"/>
    </source>
</evidence>
<dbReference type="AlphaFoldDB" id="A0A7I8K2T2"/>
<dbReference type="OrthoDB" id="625231at2759"/>
<comment type="similarity">
    <text evidence="1">Belongs to the ARG7 family.</text>
</comment>
<gene>
    <name evidence="2" type="ORF">SI7747_02002463</name>
    <name evidence="3" type="ORF">SI8410_02002647</name>
</gene>
<dbReference type="EMBL" id="LR746265">
    <property type="protein sequence ID" value="CAA7391320.1"/>
    <property type="molecule type" value="Genomic_DNA"/>
</dbReference>
<reference evidence="3" key="1">
    <citation type="submission" date="2020-02" db="EMBL/GenBank/DDBJ databases">
        <authorList>
            <person name="Scholz U."/>
            <person name="Mascher M."/>
            <person name="Fiebig A."/>
        </authorList>
    </citation>
    <scope>NUCLEOTIDE SEQUENCE</scope>
</reference>
<organism evidence="3 4">
    <name type="scientific">Spirodela intermedia</name>
    <name type="common">Intermediate duckweed</name>
    <dbReference type="NCBI Taxonomy" id="51605"/>
    <lineage>
        <taxon>Eukaryota</taxon>
        <taxon>Viridiplantae</taxon>
        <taxon>Streptophyta</taxon>
        <taxon>Embryophyta</taxon>
        <taxon>Tracheophyta</taxon>
        <taxon>Spermatophyta</taxon>
        <taxon>Magnoliopsida</taxon>
        <taxon>Liliopsida</taxon>
        <taxon>Araceae</taxon>
        <taxon>Lemnoideae</taxon>
        <taxon>Spirodela</taxon>
    </lineage>
</organism>
<dbReference type="EMBL" id="LR743589">
    <property type="protein sequence ID" value="CAA2616239.1"/>
    <property type="molecule type" value="Genomic_DNA"/>
</dbReference>
<evidence type="ECO:0000313" key="2">
    <source>
        <dbReference type="EMBL" id="CAA2616239.1"/>
    </source>
</evidence>
<evidence type="ECO:0000313" key="3">
    <source>
        <dbReference type="EMBL" id="CAA7391320.1"/>
    </source>
</evidence>
<protein>
    <submittedName>
        <fullName evidence="3">Uncharacterized protein</fullName>
    </submittedName>
</protein>
<dbReference type="GO" id="GO:0009733">
    <property type="term" value="P:response to auxin"/>
    <property type="evidence" value="ECO:0007669"/>
    <property type="project" value="InterPro"/>
</dbReference>
<dbReference type="Proteomes" id="UP000663760">
    <property type="component" value="Chromosome 2"/>
</dbReference>
<evidence type="ECO:0000256" key="1">
    <source>
        <dbReference type="ARBA" id="ARBA00006974"/>
    </source>
</evidence>
<accession>A0A7I8K2T2</accession>
<name>A0A7I8K2T2_SPIIN</name>
<dbReference type="Pfam" id="PF02519">
    <property type="entry name" value="Auxin_inducible"/>
    <property type="match status" value="1"/>
</dbReference>
<keyword evidence="4" id="KW-1185">Reference proteome</keyword>
<sequence>MGFGFQHLISRLHLAWARSSTAARDVPKGHFAVYVGESRRRFVIPLTYLKHASFQTLLRRVEEEIGYQHPTGRLTIPCSEDDFLSLLRLI</sequence>